<keyword evidence="1" id="KW-0175">Coiled coil</keyword>
<evidence type="ECO:0000313" key="5">
    <source>
        <dbReference type="Proteomes" id="UP000018208"/>
    </source>
</evidence>
<feature type="coiled-coil region" evidence="1">
    <location>
        <begin position="76"/>
        <end position="152"/>
    </location>
</feature>
<evidence type="ECO:0000313" key="3">
    <source>
        <dbReference type="EMBL" id="EST43098.1"/>
    </source>
</evidence>
<sequence>MRAPYVPPNLSHLLQLQPSDLLNAKSPDLLMPHLSTLLFGDFSDLDNQNALKHVILLNQYAGQYLLNSQDYYAQTIEQLERKVTFQTNQLVAAEQRITILLNEMKDLTDTKPRQMEFELQVEKLKEENFMLKNEMQQERGKFQKQIFDVENQNQCEFCNKRFQNSLFLSEHVMRRHEAVYGAWAAKVIGADDQNFEESQKQFPQHHASLTHNNDYNISMLEIQPADAPKIPFIAVRESPQSPCYANYQVQVDVPTEPESSEIFITQKPEIQRNIQIPVSENFPNKKFGESGNLEPQNATISTFEKAANHINDFNEFLRQNENFMLNNSLAATVRSEALPDSFESNSETVINTILSEFEGERIKVVD</sequence>
<feature type="domain" description="C2H2-type" evidence="2">
    <location>
        <begin position="155"/>
        <end position="176"/>
    </location>
</feature>
<organism evidence="3">
    <name type="scientific">Spironucleus salmonicida</name>
    <dbReference type="NCBI Taxonomy" id="348837"/>
    <lineage>
        <taxon>Eukaryota</taxon>
        <taxon>Metamonada</taxon>
        <taxon>Diplomonadida</taxon>
        <taxon>Hexamitidae</taxon>
        <taxon>Hexamitinae</taxon>
        <taxon>Spironucleus</taxon>
    </lineage>
</organism>
<evidence type="ECO:0000256" key="1">
    <source>
        <dbReference type="SAM" id="Coils"/>
    </source>
</evidence>
<evidence type="ECO:0000259" key="2">
    <source>
        <dbReference type="PROSITE" id="PS00028"/>
    </source>
</evidence>
<name>V6LFN0_9EUKA</name>
<dbReference type="EMBL" id="AUWU02000005">
    <property type="protein sequence ID" value="KAH0572930.1"/>
    <property type="molecule type" value="Genomic_DNA"/>
</dbReference>
<dbReference type="PROSITE" id="PS00028">
    <property type="entry name" value="ZINC_FINGER_C2H2_1"/>
    <property type="match status" value="1"/>
</dbReference>
<protein>
    <recommendedName>
        <fullName evidence="2">C2H2-type domain-containing protein</fullName>
    </recommendedName>
</protein>
<gene>
    <name evidence="3" type="ORF">SS50377_17255</name>
    <name evidence="4" type="ORF">SS50377_25045</name>
</gene>
<dbReference type="EMBL" id="KI546146">
    <property type="protein sequence ID" value="EST43098.1"/>
    <property type="molecule type" value="Genomic_DNA"/>
</dbReference>
<dbReference type="Proteomes" id="UP000018208">
    <property type="component" value="Unassembled WGS sequence"/>
</dbReference>
<proteinExistence type="predicted"/>
<keyword evidence="5" id="KW-1185">Reference proteome</keyword>
<reference evidence="4" key="2">
    <citation type="submission" date="2020-12" db="EMBL/GenBank/DDBJ databases">
        <title>New Spironucleus salmonicida genome in near-complete chromosomes.</title>
        <authorList>
            <person name="Xu F."/>
            <person name="Kurt Z."/>
            <person name="Jimenez-Gonzalez A."/>
            <person name="Astvaldsson A."/>
            <person name="Andersson J.O."/>
            <person name="Svard S.G."/>
        </authorList>
    </citation>
    <scope>NUCLEOTIDE SEQUENCE</scope>
    <source>
        <strain evidence="4">ATCC 50377</strain>
    </source>
</reference>
<accession>V6LFN0</accession>
<reference evidence="3 4" key="1">
    <citation type="journal article" date="2014" name="PLoS Genet.">
        <title>The Genome of Spironucleus salmonicida Highlights a Fish Pathogen Adapted to Fluctuating Environments.</title>
        <authorList>
            <person name="Xu F."/>
            <person name="Jerlstrom-Hultqvist J."/>
            <person name="Einarsson E."/>
            <person name="Astvaldsson A."/>
            <person name="Svard S.G."/>
            <person name="Andersson J.O."/>
        </authorList>
    </citation>
    <scope>NUCLEOTIDE SEQUENCE</scope>
    <source>
        <strain evidence="4">ATCC 50377</strain>
    </source>
</reference>
<evidence type="ECO:0000313" key="4">
    <source>
        <dbReference type="EMBL" id="KAH0572930.1"/>
    </source>
</evidence>
<dbReference type="AlphaFoldDB" id="V6LFN0"/>
<dbReference type="InterPro" id="IPR013087">
    <property type="entry name" value="Znf_C2H2_type"/>
</dbReference>
<dbReference type="VEuPathDB" id="GiardiaDB:SS50377_25045"/>